<evidence type="ECO:0000313" key="2">
    <source>
        <dbReference type="EMBL" id="SHK67777.1"/>
    </source>
</evidence>
<organism evidence="2 3">
    <name type="scientific">Xylanibacter ruminicola</name>
    <name type="common">Prevotella ruminicola</name>
    <dbReference type="NCBI Taxonomy" id="839"/>
    <lineage>
        <taxon>Bacteria</taxon>
        <taxon>Pseudomonadati</taxon>
        <taxon>Bacteroidota</taxon>
        <taxon>Bacteroidia</taxon>
        <taxon>Bacteroidales</taxon>
        <taxon>Prevotellaceae</taxon>
        <taxon>Xylanibacter</taxon>
    </lineage>
</organism>
<feature type="domain" description="Lipocalin-like" evidence="1">
    <location>
        <begin position="44"/>
        <end position="140"/>
    </location>
</feature>
<dbReference type="AlphaFoldDB" id="A0A1M6UF25"/>
<proteinExistence type="predicted"/>
<dbReference type="EMBL" id="FRBD01000009">
    <property type="protein sequence ID" value="SHK67777.1"/>
    <property type="molecule type" value="Genomic_DNA"/>
</dbReference>
<evidence type="ECO:0000259" key="1">
    <source>
        <dbReference type="Pfam" id="PF13648"/>
    </source>
</evidence>
<dbReference type="InterPro" id="IPR024311">
    <property type="entry name" value="Lipocalin-like"/>
</dbReference>
<name>A0A1M6UF25_XYLRU</name>
<dbReference type="Proteomes" id="UP000184130">
    <property type="component" value="Unassembled WGS sequence"/>
</dbReference>
<sequence>MNSKIIAKHLVNSLMILFTIHCSLFTLSSCGGGDDDGRRLGEMIVGTWQRGWGEGDVVIEGNTELEPDNFTYDQFVFRGDGAYNGMVRKGSFSAYDDYGRIIYEGDYQCDNNNLKLQYIDTDGIKRTILAQVVEFSDTSIRFRYEEEQHNITVTFIIRKLSNESGGYYSSSSTTSL</sequence>
<gene>
    <name evidence="2" type="ORF">SAMN05216463_10927</name>
</gene>
<protein>
    <recommendedName>
        <fullName evidence="1">Lipocalin-like domain-containing protein</fullName>
    </recommendedName>
</protein>
<reference evidence="2 3" key="1">
    <citation type="submission" date="2016-11" db="EMBL/GenBank/DDBJ databases">
        <authorList>
            <person name="Jaros S."/>
            <person name="Januszkiewicz K."/>
            <person name="Wedrychowicz H."/>
        </authorList>
    </citation>
    <scope>NUCLEOTIDE SEQUENCE [LARGE SCALE GENOMIC DNA]</scope>
    <source>
        <strain evidence="2 3">KHT3</strain>
    </source>
</reference>
<evidence type="ECO:0000313" key="3">
    <source>
        <dbReference type="Proteomes" id="UP000184130"/>
    </source>
</evidence>
<accession>A0A1M6UF25</accession>
<dbReference type="Pfam" id="PF13648">
    <property type="entry name" value="Lipocalin_4"/>
    <property type="match status" value="1"/>
</dbReference>
<dbReference type="PROSITE" id="PS51257">
    <property type="entry name" value="PROKAR_LIPOPROTEIN"/>
    <property type="match status" value="1"/>
</dbReference>